<evidence type="ECO:0000313" key="1">
    <source>
        <dbReference type="EMBL" id="MBX8632547.1"/>
    </source>
</evidence>
<comment type="caution">
    <text evidence="2">The sequence shown here is derived from an EMBL/GenBank/DDBJ whole genome shotgun (WGS) entry which is preliminary data.</text>
</comment>
<dbReference type="Proteomes" id="UP000716004">
    <property type="component" value="Unassembled WGS sequence"/>
</dbReference>
<gene>
    <name evidence="1" type="ORF">J9259_08565</name>
    <name evidence="2" type="ORF">KIY12_06465</name>
</gene>
<dbReference type="Proteomes" id="UP000750197">
    <property type="component" value="Unassembled WGS sequence"/>
</dbReference>
<protein>
    <submittedName>
        <fullName evidence="2">Uncharacterized protein</fullName>
    </submittedName>
</protein>
<dbReference type="EMBL" id="JAGVSJ010000034">
    <property type="protein sequence ID" value="MBX8632547.1"/>
    <property type="molecule type" value="Genomic_DNA"/>
</dbReference>
<name>A0A8J7YWW9_9ARCH</name>
<organism evidence="2 3">
    <name type="scientific">Candidatus Sysuiplasma superficiale</name>
    <dbReference type="NCBI Taxonomy" id="2823368"/>
    <lineage>
        <taxon>Archaea</taxon>
        <taxon>Methanobacteriati</taxon>
        <taxon>Thermoplasmatota</taxon>
        <taxon>Thermoplasmata</taxon>
        <taxon>Candidatus Sysuiplasmatales</taxon>
        <taxon>Candidatus Sysuiplasmataceae</taxon>
        <taxon>Candidatus Sysuiplasma</taxon>
    </lineage>
</organism>
<dbReference type="EMBL" id="JAHEAC010000055">
    <property type="protein sequence ID" value="MBX8644344.1"/>
    <property type="molecule type" value="Genomic_DNA"/>
</dbReference>
<evidence type="ECO:0000313" key="2">
    <source>
        <dbReference type="EMBL" id="MBX8644344.1"/>
    </source>
</evidence>
<reference evidence="2" key="1">
    <citation type="submission" date="2021-05" db="EMBL/GenBank/DDBJ databases">
        <title>Genomic insights into ecological role and evolution of a novel Thermoplasmata order Candidatus Sysuiplasmatales.</title>
        <authorList>
            <person name="Yuan Y."/>
        </authorList>
    </citation>
    <scope>NUCLEOTIDE SEQUENCE</scope>
    <source>
        <strain evidence="2">TUT19-bin139</strain>
        <strain evidence="1">YP2-bin.285</strain>
    </source>
</reference>
<dbReference type="AlphaFoldDB" id="A0A8J7YWW9"/>
<proteinExistence type="predicted"/>
<evidence type="ECO:0000313" key="3">
    <source>
        <dbReference type="Proteomes" id="UP000750197"/>
    </source>
</evidence>
<accession>A0A8J7YWW9</accession>
<sequence length="254" mass="28821">MKDVGALLSSAKETVERAESEGIVLRLLGGMAVAVLCHDIYQNFPMLARKPHDIDFMGYSKQSRGISKIFSSELGLAPDQRFNALFGNRRLKFYDNSDPGNQLVVDVFLDKFIQSHELPLLKRLGMCKITVTPTDLLFTKLQIWEINEKDILDILSLLVKYSLSEGADPGTIETGRVGELVGNDWGLWKTSMLNIDKTEKFLEGNERFSMVRPQAMPKISQLRALCKDCKKSMAWKMRSLVGEKVQWYEIPEEV</sequence>